<gene>
    <name evidence="7" type="ORF">J4415_01190</name>
</gene>
<evidence type="ECO:0000256" key="2">
    <source>
        <dbReference type="ARBA" id="ARBA00006576"/>
    </source>
</evidence>
<name>A0A8T4KTF0_9ARCH</name>
<feature type="domain" description="CMP/dCMP-type deaminase" evidence="6">
    <location>
        <begin position="9"/>
        <end position="145"/>
    </location>
</feature>
<dbReference type="PIRSF" id="PIRSF006019">
    <property type="entry name" value="dCMP_deaminase"/>
    <property type="match status" value="1"/>
</dbReference>
<keyword evidence="3" id="KW-0479">Metal-binding</keyword>
<dbReference type="SUPFAM" id="SSF53927">
    <property type="entry name" value="Cytidine deaminase-like"/>
    <property type="match status" value="1"/>
</dbReference>
<dbReference type="GO" id="GO:0004132">
    <property type="term" value="F:dCMP deaminase activity"/>
    <property type="evidence" value="ECO:0007669"/>
    <property type="project" value="InterPro"/>
</dbReference>
<comment type="similarity">
    <text evidence="2">Belongs to the cytidine and deoxycytidylate deaminase family.</text>
</comment>
<accession>A0A8T4KTF0</accession>
<dbReference type="AlphaFoldDB" id="A0A8T4KTF0"/>
<evidence type="ECO:0000256" key="5">
    <source>
        <dbReference type="ARBA" id="ARBA00022833"/>
    </source>
</evidence>
<proteinExistence type="inferred from homology"/>
<evidence type="ECO:0000259" key="6">
    <source>
        <dbReference type="PROSITE" id="PS51747"/>
    </source>
</evidence>
<evidence type="ECO:0000313" key="7">
    <source>
        <dbReference type="EMBL" id="MBS3057224.1"/>
    </source>
</evidence>
<dbReference type="InterPro" id="IPR002125">
    <property type="entry name" value="CMP_dCMP_dom"/>
</dbReference>
<protein>
    <submittedName>
        <fullName evidence="7">dCMP deaminase family protein</fullName>
    </submittedName>
</protein>
<evidence type="ECO:0000256" key="1">
    <source>
        <dbReference type="ARBA" id="ARBA00001947"/>
    </source>
</evidence>
<dbReference type="Proteomes" id="UP000677687">
    <property type="component" value="Unassembled WGS sequence"/>
</dbReference>
<evidence type="ECO:0000313" key="8">
    <source>
        <dbReference type="Proteomes" id="UP000677687"/>
    </source>
</evidence>
<comment type="cofactor">
    <cofactor evidence="1">
        <name>Zn(2+)</name>
        <dbReference type="ChEBI" id="CHEBI:29105"/>
    </cofactor>
</comment>
<dbReference type="InterPro" id="IPR016193">
    <property type="entry name" value="Cytidine_deaminase-like"/>
</dbReference>
<dbReference type="CDD" id="cd01286">
    <property type="entry name" value="deoxycytidylate_deaminase"/>
    <property type="match status" value="1"/>
</dbReference>
<dbReference type="InterPro" id="IPR016192">
    <property type="entry name" value="APOBEC/CMP_deaminase_Zn-bd"/>
</dbReference>
<dbReference type="InterPro" id="IPR035105">
    <property type="entry name" value="Deoxycytidylate_deaminase_dom"/>
</dbReference>
<dbReference type="PROSITE" id="PS00903">
    <property type="entry name" value="CYT_DCMP_DEAMINASES_1"/>
    <property type="match status" value="1"/>
</dbReference>
<dbReference type="PROSITE" id="PS51747">
    <property type="entry name" value="CYT_DCMP_DEAMINASES_2"/>
    <property type="match status" value="1"/>
</dbReference>
<dbReference type="EMBL" id="JAGVWD010000015">
    <property type="protein sequence ID" value="MBS3057224.1"/>
    <property type="molecule type" value="Genomic_DNA"/>
</dbReference>
<organism evidence="7 8">
    <name type="scientific">Candidatus Iainarchaeum sp</name>
    <dbReference type="NCBI Taxonomy" id="3101447"/>
    <lineage>
        <taxon>Archaea</taxon>
        <taxon>Candidatus Iainarchaeota</taxon>
        <taxon>Candidatus Iainarchaeia</taxon>
        <taxon>Candidatus Iainarchaeales</taxon>
        <taxon>Candidatus Iainarchaeaceae</taxon>
        <taxon>Candidatus Iainarchaeum</taxon>
    </lineage>
</organism>
<evidence type="ECO:0000256" key="4">
    <source>
        <dbReference type="ARBA" id="ARBA00022801"/>
    </source>
</evidence>
<dbReference type="InterPro" id="IPR015517">
    <property type="entry name" value="dCMP_deaminase-rel"/>
</dbReference>
<dbReference type="Gene3D" id="3.40.140.10">
    <property type="entry name" value="Cytidine Deaminase, domain 2"/>
    <property type="match status" value="1"/>
</dbReference>
<keyword evidence="4" id="KW-0378">Hydrolase</keyword>
<dbReference type="GO" id="GO:0008270">
    <property type="term" value="F:zinc ion binding"/>
    <property type="evidence" value="ECO:0007669"/>
    <property type="project" value="InterPro"/>
</dbReference>
<comment type="caution">
    <text evidence="7">The sequence shown here is derived from an EMBL/GenBank/DDBJ whole genome shotgun (WGS) entry which is preliminary data.</text>
</comment>
<dbReference type="GO" id="GO:0006220">
    <property type="term" value="P:pyrimidine nucleotide metabolic process"/>
    <property type="evidence" value="ECO:0007669"/>
    <property type="project" value="InterPro"/>
</dbReference>
<dbReference type="InterPro" id="IPR016473">
    <property type="entry name" value="dCMP_deaminase"/>
</dbReference>
<dbReference type="PANTHER" id="PTHR11086:SF18">
    <property type="entry name" value="DEOXYCYTIDYLATE DEAMINASE"/>
    <property type="match status" value="1"/>
</dbReference>
<sequence>MQKTQKRISWDEYFMKVARVASERATCFREKKVGAVLVKNRQIISTGYNGAPKGLEDCLERGYCIRERKGLKSGERLEYCRAVHAEQNAIVQAAYSGIATENTTLYTTHFPCIICAKQLINAGIREMVYENEEIDELSSELLSESAVKVRKFSK</sequence>
<dbReference type="PANTHER" id="PTHR11086">
    <property type="entry name" value="DEOXYCYTIDYLATE DEAMINASE-RELATED"/>
    <property type="match status" value="1"/>
</dbReference>
<evidence type="ECO:0000256" key="3">
    <source>
        <dbReference type="ARBA" id="ARBA00022723"/>
    </source>
</evidence>
<keyword evidence="5" id="KW-0862">Zinc</keyword>
<reference evidence="7" key="1">
    <citation type="submission" date="2021-03" db="EMBL/GenBank/DDBJ databases">
        <authorList>
            <person name="Jaffe A."/>
        </authorList>
    </citation>
    <scope>NUCLEOTIDE SEQUENCE</scope>
    <source>
        <strain evidence="7">RIFCSPHIGHO2_01_FULL_AR10_44_11</strain>
    </source>
</reference>
<dbReference type="GO" id="GO:0005737">
    <property type="term" value="C:cytoplasm"/>
    <property type="evidence" value="ECO:0007669"/>
    <property type="project" value="TreeGrafter"/>
</dbReference>
<reference evidence="7" key="2">
    <citation type="submission" date="2021-05" db="EMBL/GenBank/DDBJ databases">
        <title>Protein family content uncovers lineage relationships and bacterial pathway maintenance mechanisms in DPANN archaea.</title>
        <authorList>
            <person name="Castelle C.J."/>
            <person name="Meheust R."/>
            <person name="Jaffe A.L."/>
            <person name="Seitz K."/>
            <person name="Gong X."/>
            <person name="Baker B.J."/>
            <person name="Banfield J.F."/>
        </authorList>
    </citation>
    <scope>NUCLEOTIDE SEQUENCE</scope>
    <source>
        <strain evidence="7">RIFCSPHIGHO2_01_FULL_AR10_44_11</strain>
    </source>
</reference>
<dbReference type="Pfam" id="PF00383">
    <property type="entry name" value="dCMP_cyt_deam_1"/>
    <property type="match status" value="1"/>
</dbReference>